<dbReference type="Pfam" id="PF00254">
    <property type="entry name" value="FKBP_C"/>
    <property type="match status" value="1"/>
</dbReference>
<dbReference type="InterPro" id="IPR001179">
    <property type="entry name" value="PPIase_FKBP_dom"/>
</dbReference>
<evidence type="ECO:0000313" key="9">
    <source>
        <dbReference type="Proteomes" id="UP000515369"/>
    </source>
</evidence>
<keyword evidence="4 6" id="KW-0697">Rotamase</keyword>
<evidence type="ECO:0000256" key="5">
    <source>
        <dbReference type="ARBA" id="ARBA00023235"/>
    </source>
</evidence>
<dbReference type="RefSeq" id="WP_182462189.1">
    <property type="nucleotide sequence ID" value="NZ_CP059732.1"/>
</dbReference>
<protein>
    <recommendedName>
        <fullName evidence="3 6">peptidylprolyl isomerase</fullName>
        <ecNumber evidence="3 6">5.2.1.8</ecNumber>
    </recommendedName>
</protein>
<accession>A0A7G5H145</accession>
<dbReference type="SUPFAM" id="SSF54534">
    <property type="entry name" value="FKBP-like"/>
    <property type="match status" value="1"/>
</dbReference>
<dbReference type="Pfam" id="PF11958">
    <property type="entry name" value="DUF3472"/>
    <property type="match status" value="1"/>
</dbReference>
<comment type="catalytic activity">
    <reaction evidence="1 6">
        <text>[protein]-peptidylproline (omega=180) = [protein]-peptidylproline (omega=0)</text>
        <dbReference type="Rhea" id="RHEA:16237"/>
        <dbReference type="Rhea" id="RHEA-COMP:10747"/>
        <dbReference type="Rhea" id="RHEA-COMP:10748"/>
        <dbReference type="ChEBI" id="CHEBI:83833"/>
        <dbReference type="ChEBI" id="CHEBI:83834"/>
        <dbReference type="EC" id="5.2.1.8"/>
    </reaction>
</comment>
<reference evidence="8 9" key="1">
    <citation type="submission" date="2020-07" db="EMBL/GenBank/DDBJ databases">
        <title>Spirosoma foliorum sp. nov., isolated from the leaves on the Nejang mountain Korea, Republic of.</title>
        <authorList>
            <person name="Ho H."/>
            <person name="Lee Y.-J."/>
            <person name="Nurcahyanto D.-A."/>
            <person name="Kim S.-G."/>
        </authorList>
    </citation>
    <scope>NUCLEOTIDE SEQUENCE [LARGE SCALE GENOMIC DNA]</scope>
    <source>
        <strain evidence="8 9">PL0136</strain>
    </source>
</reference>
<dbReference type="PANTHER" id="PTHR43811">
    <property type="entry name" value="FKBP-TYPE PEPTIDYL-PROLYL CIS-TRANS ISOMERASE FKPA"/>
    <property type="match status" value="1"/>
</dbReference>
<evidence type="ECO:0000256" key="6">
    <source>
        <dbReference type="PROSITE-ProRule" id="PRU00277"/>
    </source>
</evidence>
<dbReference type="PROSITE" id="PS50059">
    <property type="entry name" value="FKBP_PPIASE"/>
    <property type="match status" value="1"/>
</dbReference>
<proteinExistence type="inferred from homology"/>
<dbReference type="GO" id="GO:0003755">
    <property type="term" value="F:peptidyl-prolyl cis-trans isomerase activity"/>
    <property type="evidence" value="ECO:0007669"/>
    <property type="project" value="UniProtKB-KW"/>
</dbReference>
<dbReference type="KEGG" id="sfol:H3H32_07940"/>
<dbReference type="Gene3D" id="3.10.50.40">
    <property type="match status" value="1"/>
</dbReference>
<dbReference type="InterPro" id="IPR046357">
    <property type="entry name" value="PPIase_dom_sf"/>
</dbReference>
<dbReference type="PANTHER" id="PTHR43811:SF19">
    <property type="entry name" value="39 KDA FK506-BINDING NUCLEAR PROTEIN"/>
    <property type="match status" value="1"/>
</dbReference>
<keyword evidence="9" id="KW-1185">Reference proteome</keyword>
<keyword evidence="5 6" id="KW-0413">Isomerase</keyword>
<comment type="similarity">
    <text evidence="2">Belongs to the FKBP-type PPIase family.</text>
</comment>
<evidence type="ECO:0000256" key="2">
    <source>
        <dbReference type="ARBA" id="ARBA00006577"/>
    </source>
</evidence>
<evidence type="ECO:0000259" key="7">
    <source>
        <dbReference type="PROSITE" id="PS50059"/>
    </source>
</evidence>
<dbReference type="InterPro" id="IPR021862">
    <property type="entry name" value="DUF3472"/>
</dbReference>
<evidence type="ECO:0000256" key="4">
    <source>
        <dbReference type="ARBA" id="ARBA00023110"/>
    </source>
</evidence>
<dbReference type="EC" id="5.2.1.8" evidence="3 6"/>
<gene>
    <name evidence="8" type="ORF">H3H32_07940</name>
</gene>
<evidence type="ECO:0000256" key="1">
    <source>
        <dbReference type="ARBA" id="ARBA00000971"/>
    </source>
</evidence>
<dbReference type="AlphaFoldDB" id="A0A7G5H145"/>
<dbReference type="Proteomes" id="UP000515369">
    <property type="component" value="Chromosome"/>
</dbReference>
<sequence>MYSPFTMFISRFIRKAGLGLTNVATNPVRSVTLAIQCLFICLSTELVAQPQANPVVTEYPQADSVEISHLLANVSVGDFQSRKPLEVGLRSSLGTISLKGRGQQKNVAFSFPAGAQVVAKGIGVQESGRGELSWNFAWKPNTTYQLMQIVALSDTTDKKMLYSGYLFLPDENKWKLIGSCLINGQRTPLKNLATFASGNAEADSAARFTAVWLRRTNRSWKNLLSTAMPAPVITFKGAYVDSDEQYKRETKQIENAIAEGKSEKLTYKDGIYYAMMREGTGKQVSLTDSIVVLVNGYQFHTKAVFWQQLDKPITFPLTRLIKGFQIGLPFCRVGSKIKLVIPSLYAYNIATNSPLFYPNSTLAFEVELLDVKPATN</sequence>
<name>A0A7G5H145_9BACT</name>
<evidence type="ECO:0000256" key="3">
    <source>
        <dbReference type="ARBA" id="ARBA00013194"/>
    </source>
</evidence>
<organism evidence="8 9">
    <name type="scientific">Spirosoma foliorum</name>
    <dbReference type="NCBI Taxonomy" id="2710596"/>
    <lineage>
        <taxon>Bacteria</taxon>
        <taxon>Pseudomonadati</taxon>
        <taxon>Bacteroidota</taxon>
        <taxon>Cytophagia</taxon>
        <taxon>Cytophagales</taxon>
        <taxon>Cytophagaceae</taxon>
        <taxon>Spirosoma</taxon>
    </lineage>
</organism>
<evidence type="ECO:0000313" key="8">
    <source>
        <dbReference type="EMBL" id="QMW04837.1"/>
    </source>
</evidence>
<dbReference type="EMBL" id="CP059732">
    <property type="protein sequence ID" value="QMW04837.1"/>
    <property type="molecule type" value="Genomic_DNA"/>
</dbReference>
<feature type="domain" description="PPIase FKBP-type" evidence="7">
    <location>
        <begin position="287"/>
        <end position="372"/>
    </location>
</feature>